<reference evidence="4 5" key="1">
    <citation type="submission" date="2023-04" db="EMBL/GenBank/DDBJ databases">
        <title>Genome of Basidiobolus ranarum AG-B5.</title>
        <authorList>
            <person name="Stajich J.E."/>
            <person name="Carter-House D."/>
            <person name="Gryganskyi A."/>
        </authorList>
    </citation>
    <scope>NUCLEOTIDE SEQUENCE [LARGE SCALE GENOMIC DNA]</scope>
    <source>
        <strain evidence="4 5">AG-B5</strain>
    </source>
</reference>
<feature type="region of interest" description="Disordered" evidence="2">
    <location>
        <begin position="51"/>
        <end position="78"/>
    </location>
</feature>
<keyword evidence="3" id="KW-0812">Transmembrane</keyword>
<keyword evidence="5" id="KW-1185">Reference proteome</keyword>
<evidence type="ECO:0000256" key="1">
    <source>
        <dbReference type="SAM" id="Coils"/>
    </source>
</evidence>
<evidence type="ECO:0000313" key="4">
    <source>
        <dbReference type="EMBL" id="KAK9760158.1"/>
    </source>
</evidence>
<sequence length="354" mass="40092">MSAKAIRELTPMKLLQSLSRMTSPSESIKSLNERFKDSDISVTEFDDSLLTSNRKFDSSDDKETSEEESRSKVDLEQSRVFSEYDESSLLDLSGAQHDNHKFGQSETEEHDEQSFGGSQLEEAGLSTEDFLYEDMVQAINNLKEIMSELRDGQGVHRNLGNALEANLNELNDKTQKRDSLLVEMEAMKEIVDQTNNEMSELKSQLEKRVRSEEEVDAKLADMTEVTDKLRHRIKNKAEQIVHPTGRGFVGSLPSFLLNTLILLGIFAALELFFVGILLRYLLSCSRICSIAVSNINIPRTHEQYDAVFGTMSHGTYYSSDLEHNQSWSVYFARNVWEILVNIFHGNSKGLSVPS</sequence>
<name>A0ABR2WF89_9FUNG</name>
<organism evidence="4 5">
    <name type="scientific">Basidiobolus ranarum</name>
    <dbReference type="NCBI Taxonomy" id="34480"/>
    <lineage>
        <taxon>Eukaryota</taxon>
        <taxon>Fungi</taxon>
        <taxon>Fungi incertae sedis</taxon>
        <taxon>Zoopagomycota</taxon>
        <taxon>Entomophthoromycotina</taxon>
        <taxon>Basidiobolomycetes</taxon>
        <taxon>Basidiobolales</taxon>
        <taxon>Basidiobolaceae</taxon>
        <taxon>Basidiobolus</taxon>
    </lineage>
</organism>
<feature type="region of interest" description="Disordered" evidence="2">
    <location>
        <begin position="95"/>
        <end position="119"/>
    </location>
</feature>
<evidence type="ECO:0000313" key="5">
    <source>
        <dbReference type="Proteomes" id="UP001479436"/>
    </source>
</evidence>
<keyword evidence="1" id="KW-0175">Coiled coil</keyword>
<keyword evidence="3" id="KW-0472">Membrane</keyword>
<feature type="compositionally biased region" description="Basic and acidic residues" evidence="2">
    <location>
        <begin position="54"/>
        <end position="77"/>
    </location>
</feature>
<gene>
    <name evidence="4" type="ORF">K7432_016113</name>
</gene>
<keyword evidence="3" id="KW-1133">Transmembrane helix</keyword>
<dbReference type="EMBL" id="JASJQH010002477">
    <property type="protein sequence ID" value="KAK9760158.1"/>
    <property type="molecule type" value="Genomic_DNA"/>
</dbReference>
<evidence type="ECO:0000256" key="2">
    <source>
        <dbReference type="SAM" id="MobiDB-lite"/>
    </source>
</evidence>
<accession>A0ABR2WF89</accession>
<feature type="coiled-coil region" evidence="1">
    <location>
        <begin position="177"/>
        <end position="215"/>
    </location>
</feature>
<evidence type="ECO:0000256" key="3">
    <source>
        <dbReference type="SAM" id="Phobius"/>
    </source>
</evidence>
<comment type="caution">
    <text evidence="4">The sequence shown here is derived from an EMBL/GenBank/DDBJ whole genome shotgun (WGS) entry which is preliminary data.</text>
</comment>
<dbReference type="Proteomes" id="UP001479436">
    <property type="component" value="Unassembled WGS sequence"/>
</dbReference>
<proteinExistence type="predicted"/>
<protein>
    <submittedName>
        <fullName evidence="4">Uncharacterized protein</fullName>
    </submittedName>
</protein>
<feature type="transmembrane region" description="Helical" evidence="3">
    <location>
        <begin position="255"/>
        <end position="282"/>
    </location>
</feature>